<reference evidence="1" key="1">
    <citation type="journal article" date="2022" name="Int. J. Mol. Sci.">
        <title>Draft Genome of Tanacetum Coccineum: Genomic Comparison of Closely Related Tanacetum-Family Plants.</title>
        <authorList>
            <person name="Yamashiro T."/>
            <person name="Shiraishi A."/>
            <person name="Nakayama K."/>
            <person name="Satake H."/>
        </authorList>
    </citation>
    <scope>NUCLEOTIDE SEQUENCE</scope>
</reference>
<evidence type="ECO:0000313" key="1">
    <source>
        <dbReference type="EMBL" id="GJT37336.1"/>
    </source>
</evidence>
<dbReference type="EMBL" id="BQNB010015216">
    <property type="protein sequence ID" value="GJT37336.1"/>
    <property type="molecule type" value="Genomic_DNA"/>
</dbReference>
<organism evidence="1 2">
    <name type="scientific">Tanacetum coccineum</name>
    <dbReference type="NCBI Taxonomy" id="301880"/>
    <lineage>
        <taxon>Eukaryota</taxon>
        <taxon>Viridiplantae</taxon>
        <taxon>Streptophyta</taxon>
        <taxon>Embryophyta</taxon>
        <taxon>Tracheophyta</taxon>
        <taxon>Spermatophyta</taxon>
        <taxon>Magnoliopsida</taxon>
        <taxon>eudicotyledons</taxon>
        <taxon>Gunneridae</taxon>
        <taxon>Pentapetalae</taxon>
        <taxon>asterids</taxon>
        <taxon>campanulids</taxon>
        <taxon>Asterales</taxon>
        <taxon>Asteraceae</taxon>
        <taxon>Asteroideae</taxon>
        <taxon>Anthemideae</taxon>
        <taxon>Anthemidinae</taxon>
        <taxon>Tanacetum</taxon>
    </lineage>
</organism>
<protein>
    <recommendedName>
        <fullName evidence="3">Maturase K</fullName>
    </recommendedName>
</protein>
<proteinExistence type="predicted"/>
<evidence type="ECO:0000313" key="2">
    <source>
        <dbReference type="Proteomes" id="UP001151760"/>
    </source>
</evidence>
<evidence type="ECO:0008006" key="3">
    <source>
        <dbReference type="Google" id="ProtNLM"/>
    </source>
</evidence>
<gene>
    <name evidence="1" type="ORF">Tco_0937201</name>
</gene>
<sequence>MLAQSTSGSTVLPGHKLTPGYISLGLVQNLVSSTPYVPPSKKDYEILFQPLYDEYFNPPPRVVSLDPVVVAAQELLIQSVQLRQLPLIKMYHLLVPHQQIKKFNLKSFFKVLKK</sequence>
<keyword evidence="2" id="KW-1185">Reference proteome</keyword>
<dbReference type="Proteomes" id="UP001151760">
    <property type="component" value="Unassembled WGS sequence"/>
</dbReference>
<accession>A0ABQ5DGF9</accession>
<reference evidence="1" key="2">
    <citation type="submission" date="2022-01" db="EMBL/GenBank/DDBJ databases">
        <authorList>
            <person name="Yamashiro T."/>
            <person name="Shiraishi A."/>
            <person name="Satake H."/>
            <person name="Nakayama K."/>
        </authorList>
    </citation>
    <scope>NUCLEOTIDE SEQUENCE</scope>
</reference>
<name>A0ABQ5DGF9_9ASTR</name>
<comment type="caution">
    <text evidence="1">The sequence shown here is derived from an EMBL/GenBank/DDBJ whole genome shotgun (WGS) entry which is preliminary data.</text>
</comment>